<feature type="compositionally biased region" description="Polar residues" evidence="1">
    <location>
        <begin position="566"/>
        <end position="575"/>
    </location>
</feature>
<sequence length="600" mass="66942">MSANETDSIIRPNLRGHHDVAKLCRDGFEEGMWLIEGSLALLEDTAKYVDDSLASGMLLLRYPNERYFDDIPTPPDIDEILQSIKPSTTAEQVNNSCADHALHVLLVPLNHCRPHINRFLKAKPDQFFASLQAIPINDKEMPTYLAYNRDKILGYHRAMEAREAIERKFEGELLRVLTIVDGIMRTHIQKIEMDQILCLDTERAEFSTYNPGKKRAHAAFLANSVIASKQPHPKDPSPMDQSVGGTTLTKMISLQMMKQNEKFITVGNAIGEARAKIAAVVGKKLYRSEIFNTRTSFLFRQSTMANDTGSIKRVFEKYMVAGKVKADADQYAGETVYCYVAHQSGSPKLYIQVGKKPGEEPSTVIAFNLIDPIDAIDKSKKVDAQKDQLKQIWFDQINPHTPNPISGTRVKAAVKPTDMNNQSIPGPSGDDATQGSNNPPTNVASNSLTPFEKFKQQIRLEHFEVPRVCIAIEREIGVRPNAALIQDVNERSCLLCRSPFNMYDWMVWAKGAFEVMDKKNSRVEAPNTTPTQPRTDPDTIPNEPVEAPEGIESLPGFETLGEPMPQSVNPNMQLTESDEDPSADILEFLGMDASCYSSQG</sequence>
<dbReference type="AlphaFoldDB" id="A0A9P4IBZ9"/>
<reference evidence="2" key="1">
    <citation type="journal article" date="2020" name="Stud. Mycol.">
        <title>101 Dothideomycetes genomes: a test case for predicting lifestyles and emergence of pathogens.</title>
        <authorList>
            <person name="Haridas S."/>
            <person name="Albert R."/>
            <person name="Binder M."/>
            <person name="Bloem J."/>
            <person name="Labutti K."/>
            <person name="Salamov A."/>
            <person name="Andreopoulos B."/>
            <person name="Baker S."/>
            <person name="Barry K."/>
            <person name="Bills G."/>
            <person name="Bluhm B."/>
            <person name="Cannon C."/>
            <person name="Castanera R."/>
            <person name="Culley D."/>
            <person name="Daum C."/>
            <person name="Ezra D."/>
            <person name="Gonzalez J."/>
            <person name="Henrissat B."/>
            <person name="Kuo A."/>
            <person name="Liang C."/>
            <person name="Lipzen A."/>
            <person name="Lutzoni F."/>
            <person name="Magnuson J."/>
            <person name="Mondo S."/>
            <person name="Nolan M."/>
            <person name="Ohm R."/>
            <person name="Pangilinan J."/>
            <person name="Park H.-J."/>
            <person name="Ramirez L."/>
            <person name="Alfaro M."/>
            <person name="Sun H."/>
            <person name="Tritt A."/>
            <person name="Yoshinaga Y."/>
            <person name="Zwiers L.-H."/>
            <person name="Turgeon B."/>
            <person name="Goodwin S."/>
            <person name="Spatafora J."/>
            <person name="Crous P."/>
            <person name="Grigoriev I."/>
        </authorList>
    </citation>
    <scope>NUCLEOTIDE SEQUENCE</scope>
    <source>
        <strain evidence="2">CBS 133067</strain>
    </source>
</reference>
<keyword evidence="3" id="KW-1185">Reference proteome</keyword>
<feature type="region of interest" description="Disordered" evidence="1">
    <location>
        <begin position="520"/>
        <end position="582"/>
    </location>
</feature>
<feature type="compositionally biased region" description="Polar residues" evidence="1">
    <location>
        <begin position="418"/>
        <end position="447"/>
    </location>
</feature>
<feature type="compositionally biased region" description="Low complexity" evidence="1">
    <location>
        <begin position="526"/>
        <end position="541"/>
    </location>
</feature>
<dbReference type="Proteomes" id="UP000799772">
    <property type="component" value="Unassembled WGS sequence"/>
</dbReference>
<proteinExistence type="predicted"/>
<gene>
    <name evidence="2" type="ORF">NA57DRAFT_56707</name>
</gene>
<name>A0A9P4IBZ9_9PEZI</name>
<feature type="region of interest" description="Disordered" evidence="1">
    <location>
        <begin position="417"/>
        <end position="447"/>
    </location>
</feature>
<evidence type="ECO:0000313" key="2">
    <source>
        <dbReference type="EMBL" id="KAF2099081.1"/>
    </source>
</evidence>
<organism evidence="2 3">
    <name type="scientific">Rhizodiscina lignyota</name>
    <dbReference type="NCBI Taxonomy" id="1504668"/>
    <lineage>
        <taxon>Eukaryota</taxon>
        <taxon>Fungi</taxon>
        <taxon>Dikarya</taxon>
        <taxon>Ascomycota</taxon>
        <taxon>Pezizomycotina</taxon>
        <taxon>Dothideomycetes</taxon>
        <taxon>Pleosporomycetidae</taxon>
        <taxon>Aulographales</taxon>
        <taxon>Rhizodiscinaceae</taxon>
        <taxon>Rhizodiscina</taxon>
    </lineage>
</organism>
<evidence type="ECO:0000256" key="1">
    <source>
        <dbReference type="SAM" id="MobiDB-lite"/>
    </source>
</evidence>
<evidence type="ECO:0000313" key="3">
    <source>
        <dbReference type="Proteomes" id="UP000799772"/>
    </source>
</evidence>
<dbReference type="EMBL" id="ML978126">
    <property type="protein sequence ID" value="KAF2099081.1"/>
    <property type="molecule type" value="Genomic_DNA"/>
</dbReference>
<accession>A0A9P4IBZ9</accession>
<comment type="caution">
    <text evidence="2">The sequence shown here is derived from an EMBL/GenBank/DDBJ whole genome shotgun (WGS) entry which is preliminary data.</text>
</comment>
<protein>
    <submittedName>
        <fullName evidence="2">Uncharacterized protein</fullName>
    </submittedName>
</protein>